<evidence type="ECO:0000256" key="6">
    <source>
        <dbReference type="SAM" id="SignalP"/>
    </source>
</evidence>
<evidence type="ECO:0000259" key="7">
    <source>
        <dbReference type="PROSITE" id="PS51352"/>
    </source>
</evidence>
<keyword evidence="3" id="KW-0560">Oxidoreductase</keyword>
<protein>
    <recommendedName>
        <fullName evidence="7">Thioredoxin domain-containing protein</fullName>
    </recommendedName>
</protein>
<dbReference type="Gene3D" id="3.40.30.10">
    <property type="entry name" value="Glutaredoxin"/>
    <property type="match status" value="2"/>
</dbReference>
<dbReference type="AlphaFoldDB" id="A0A540VI35"/>
<gene>
    <name evidence="8" type="ORF">FKZ61_07615</name>
</gene>
<evidence type="ECO:0000256" key="5">
    <source>
        <dbReference type="ARBA" id="ARBA00023284"/>
    </source>
</evidence>
<dbReference type="PANTHER" id="PTHR13887:SF14">
    <property type="entry name" value="DISULFIDE BOND FORMATION PROTEIN D"/>
    <property type="match status" value="1"/>
</dbReference>
<dbReference type="PROSITE" id="PS51352">
    <property type="entry name" value="THIOREDOXIN_2"/>
    <property type="match status" value="2"/>
</dbReference>
<comment type="caution">
    <text evidence="8">The sequence shown here is derived from an EMBL/GenBank/DDBJ whole genome shotgun (WGS) entry which is preliminary data.</text>
</comment>
<dbReference type="OrthoDB" id="9784686at2"/>
<dbReference type="RefSeq" id="WP_141609496.1">
    <property type="nucleotide sequence ID" value="NZ_VIGC02000008.1"/>
</dbReference>
<evidence type="ECO:0000256" key="3">
    <source>
        <dbReference type="ARBA" id="ARBA00023002"/>
    </source>
</evidence>
<dbReference type="GO" id="GO:0016491">
    <property type="term" value="F:oxidoreductase activity"/>
    <property type="evidence" value="ECO:0007669"/>
    <property type="project" value="UniProtKB-KW"/>
</dbReference>
<evidence type="ECO:0000256" key="1">
    <source>
        <dbReference type="ARBA" id="ARBA00005791"/>
    </source>
</evidence>
<organism evidence="8 9">
    <name type="scientific">Litorilinea aerophila</name>
    <dbReference type="NCBI Taxonomy" id="1204385"/>
    <lineage>
        <taxon>Bacteria</taxon>
        <taxon>Bacillati</taxon>
        <taxon>Chloroflexota</taxon>
        <taxon>Caldilineae</taxon>
        <taxon>Caldilineales</taxon>
        <taxon>Caldilineaceae</taxon>
        <taxon>Litorilinea</taxon>
    </lineage>
</organism>
<dbReference type="InterPro" id="IPR013766">
    <property type="entry name" value="Thioredoxin_domain"/>
</dbReference>
<dbReference type="PANTHER" id="PTHR13887">
    <property type="entry name" value="GLUTATHIONE S-TRANSFERASE KAPPA"/>
    <property type="match status" value="1"/>
</dbReference>
<dbReference type="InParanoid" id="A0A540VI35"/>
<name>A0A540VI35_9CHLR</name>
<dbReference type="InterPro" id="IPR012336">
    <property type="entry name" value="Thioredoxin-like_fold"/>
</dbReference>
<dbReference type="Pfam" id="PF13462">
    <property type="entry name" value="Thioredoxin_4"/>
    <property type="match status" value="2"/>
</dbReference>
<dbReference type="SUPFAM" id="SSF52833">
    <property type="entry name" value="Thioredoxin-like"/>
    <property type="match status" value="2"/>
</dbReference>
<keyword evidence="9" id="KW-1185">Reference proteome</keyword>
<keyword evidence="4" id="KW-1015">Disulfide bond</keyword>
<evidence type="ECO:0000256" key="2">
    <source>
        <dbReference type="ARBA" id="ARBA00022729"/>
    </source>
</evidence>
<comment type="similarity">
    <text evidence="1">Belongs to the thioredoxin family. DsbA subfamily.</text>
</comment>
<dbReference type="PROSITE" id="PS51257">
    <property type="entry name" value="PROKAR_LIPOPROTEIN"/>
    <property type="match status" value="1"/>
</dbReference>
<accession>A0A540VI35</accession>
<reference evidence="8 9" key="1">
    <citation type="submission" date="2019-06" db="EMBL/GenBank/DDBJ databases">
        <title>Genome sequence of Litorilinea aerophila BAA-2444.</title>
        <authorList>
            <person name="Maclea K.S."/>
            <person name="Maurais E.G."/>
            <person name="Iannazzi L.C."/>
        </authorList>
    </citation>
    <scope>NUCLEOTIDE SEQUENCE [LARGE SCALE GENOMIC DNA]</scope>
    <source>
        <strain evidence="8 9">ATCC BAA-2444</strain>
    </source>
</reference>
<feature type="signal peptide" evidence="6">
    <location>
        <begin position="1"/>
        <end position="23"/>
    </location>
</feature>
<dbReference type="EMBL" id="VIGC01000008">
    <property type="protein sequence ID" value="TQE96351.1"/>
    <property type="molecule type" value="Genomic_DNA"/>
</dbReference>
<evidence type="ECO:0000313" key="9">
    <source>
        <dbReference type="Proteomes" id="UP000317371"/>
    </source>
</evidence>
<evidence type="ECO:0000256" key="4">
    <source>
        <dbReference type="ARBA" id="ARBA00023157"/>
    </source>
</evidence>
<feature type="chain" id="PRO_5022087858" description="Thioredoxin domain-containing protein" evidence="6">
    <location>
        <begin position="24"/>
        <end position="460"/>
    </location>
</feature>
<dbReference type="Proteomes" id="UP000317371">
    <property type="component" value="Unassembled WGS sequence"/>
</dbReference>
<keyword evidence="5" id="KW-0676">Redox-active center</keyword>
<feature type="domain" description="Thioredoxin" evidence="7">
    <location>
        <begin position="51"/>
        <end position="258"/>
    </location>
</feature>
<evidence type="ECO:0000313" key="8">
    <source>
        <dbReference type="EMBL" id="TQE96351.1"/>
    </source>
</evidence>
<feature type="domain" description="Thioredoxin" evidence="7">
    <location>
        <begin position="265"/>
        <end position="457"/>
    </location>
</feature>
<keyword evidence="2 6" id="KW-0732">Signal</keyword>
<dbReference type="InterPro" id="IPR036249">
    <property type="entry name" value="Thioredoxin-like_sf"/>
</dbReference>
<sequence>MNPPTHKSIFIALLLLAVAAGLAACTGIDDPVARQETIAAAVEATLTAVAAPVQDAAPGAGAATPTPAQSQQVIQLPAPLPNWQRYTNKPATSKGAPDAPVVLVEYSDFQCPWCGRFEAEVMPELVPLIEAGDLRFVYKHFPVLGPDSVTAALASECAAWQGDFWSLHDWLFDNQSAWKSQGQLRERILDAAAGLGYDAEALATCMDSDEANQAISADYQETQQLGFRGTPSFILNGRLIPGFMPAETFTGLIQAFKAEATGKELPPGYALAPTPVPPDTEFEPEEFAVQGDPNAPVTLVEFSDYQCPFCQRFFQETKPLIDAQYVETGKVRFVYKDFPIDSLHAQARAAAEAAECAGAQGAYWPMHDRIFVGKDEWAENPNAVDVFKGYAVELGLDPAAFNACLDEGTYADEVQADFEEGKRAGVTGTPGFFINGRKVEGAQPFAVFQEIIEAALNQQP</sequence>
<proteinExistence type="inferred from homology"/>